<accession>A0A6C0KAA6</accession>
<dbReference type="AlphaFoldDB" id="A0A6C0KAA6"/>
<dbReference type="EMBL" id="MN740829">
    <property type="protein sequence ID" value="QHU14016.1"/>
    <property type="molecule type" value="Genomic_DNA"/>
</dbReference>
<sequence length="522" mass="58406">MSWDTVLYGVVAVLVITLVLDIWRPRILREGFLISPGDNPFVTGYFPRRGDVSFDEDESEYIQDPRNVRGYADVQALNVNHDFCRMVIPKGLDDEQDRFFACALGGTEGLSSVSFRTQSVRKGFKTSRDDYMRDSDGDGKSDYCAIVKTTIGWQPKCYRALLTSFDTRSSVDPSPPSDIAEILYFYEGIMFWYRFIDDMKDYGENVTLYTMGGIEIDEANVNPLPSQLLSGTDKRTTTLDERVAIVKGLQFDGESQFLRIGDSPDLSLGTVITMTTMRALSVWVYFEDFTNNAHILDFGNGAGQDNVFLGIIGKGDSSIDLGSTLRTAECDSDQKRVLPNPPSGAQPVEEISPMDLMRTSSANVDDFKCLGVEFYPRNLAPLQPLLNKKSTVVPQTATLLYEIWNGKQRLQHTVATGAFKKKQWTHICITTASGDGVRPAIQIWINGIMAKEDPNGYLPQTSFTSNNYIGKSNWISATSQYENKAELFKGSLFDLRAYNQSMTKDKITKTIAWGKKYLGLTN</sequence>
<evidence type="ECO:0008006" key="4">
    <source>
        <dbReference type="Google" id="ProtNLM"/>
    </source>
</evidence>
<dbReference type="InterPro" id="IPR013320">
    <property type="entry name" value="ConA-like_dom_sf"/>
</dbReference>
<evidence type="ECO:0000313" key="3">
    <source>
        <dbReference type="EMBL" id="QHU14016.1"/>
    </source>
</evidence>
<dbReference type="SUPFAM" id="SSF49899">
    <property type="entry name" value="Concanavalin A-like lectins/glucanases"/>
    <property type="match status" value="1"/>
</dbReference>
<keyword evidence="2" id="KW-0472">Membrane</keyword>
<feature type="region of interest" description="Disordered" evidence="1">
    <location>
        <begin position="331"/>
        <end position="350"/>
    </location>
</feature>
<keyword evidence="2" id="KW-1133">Transmembrane helix</keyword>
<keyword evidence="2" id="KW-0812">Transmembrane</keyword>
<organism evidence="3">
    <name type="scientific">viral metagenome</name>
    <dbReference type="NCBI Taxonomy" id="1070528"/>
    <lineage>
        <taxon>unclassified sequences</taxon>
        <taxon>metagenomes</taxon>
        <taxon>organismal metagenomes</taxon>
    </lineage>
</organism>
<feature type="transmembrane region" description="Helical" evidence="2">
    <location>
        <begin position="6"/>
        <end position="23"/>
    </location>
</feature>
<dbReference type="Pfam" id="PF13385">
    <property type="entry name" value="Laminin_G_3"/>
    <property type="match status" value="1"/>
</dbReference>
<dbReference type="Gene3D" id="2.60.120.200">
    <property type="match status" value="1"/>
</dbReference>
<reference evidence="3" key="1">
    <citation type="journal article" date="2020" name="Nature">
        <title>Giant virus diversity and host interactions through global metagenomics.</title>
        <authorList>
            <person name="Schulz F."/>
            <person name="Roux S."/>
            <person name="Paez-Espino D."/>
            <person name="Jungbluth S."/>
            <person name="Walsh D.A."/>
            <person name="Denef V.J."/>
            <person name="McMahon K.D."/>
            <person name="Konstantinidis K.T."/>
            <person name="Eloe-Fadrosh E.A."/>
            <person name="Kyrpides N.C."/>
            <person name="Woyke T."/>
        </authorList>
    </citation>
    <scope>NUCLEOTIDE SEQUENCE</scope>
    <source>
        <strain evidence="3">GVMAG-S-1101182-85</strain>
    </source>
</reference>
<proteinExistence type="predicted"/>
<evidence type="ECO:0000256" key="2">
    <source>
        <dbReference type="SAM" id="Phobius"/>
    </source>
</evidence>
<evidence type="ECO:0000256" key="1">
    <source>
        <dbReference type="SAM" id="MobiDB-lite"/>
    </source>
</evidence>
<name>A0A6C0KAA6_9ZZZZ</name>
<protein>
    <recommendedName>
        <fullName evidence="4">Lectin/glucanase superfamily protein</fullName>
    </recommendedName>
</protein>